<sequence length="220" mass="25431">MFTNYKSKVLLRKNVHDVRVKTLGVQVSETDRFALYLRNRVDLMLELESSWHGRSVNHALTYFGREIAVGSQKRSRLRIVFAKRSGFDASTGVVMAWKVCESCLNIFQMRNRGRISEKVTKYSSKVLLHNRHGMEGACIMSYQILEEKSWSNLRNVPKVQVKSLVAQVTGTDRLALYLRNSVDLILELESSWHGRSVSETDRFTLYLQNRVDLMLELELS</sequence>
<dbReference type="AlphaFoldDB" id="A0A835CB88"/>
<evidence type="ECO:0000313" key="2">
    <source>
        <dbReference type="Proteomes" id="UP000634136"/>
    </source>
</evidence>
<name>A0A835CB88_9FABA</name>
<reference evidence="1" key="1">
    <citation type="submission" date="2020-09" db="EMBL/GenBank/DDBJ databases">
        <title>Genome-Enabled Discovery of Anthraquinone Biosynthesis in Senna tora.</title>
        <authorList>
            <person name="Kang S.-H."/>
            <person name="Pandey R.P."/>
            <person name="Lee C.-M."/>
            <person name="Sim J.-S."/>
            <person name="Jeong J.-T."/>
            <person name="Choi B.-S."/>
            <person name="Jung M."/>
            <person name="Ginzburg D."/>
            <person name="Zhao K."/>
            <person name="Won S.Y."/>
            <person name="Oh T.-J."/>
            <person name="Yu Y."/>
            <person name="Kim N.-H."/>
            <person name="Lee O.R."/>
            <person name="Lee T.-H."/>
            <person name="Bashyal P."/>
            <person name="Kim T.-S."/>
            <person name="Lee W.-H."/>
            <person name="Kawkins C."/>
            <person name="Kim C.-K."/>
            <person name="Kim J.S."/>
            <person name="Ahn B.O."/>
            <person name="Rhee S.Y."/>
            <person name="Sohng J.K."/>
        </authorList>
    </citation>
    <scope>NUCLEOTIDE SEQUENCE</scope>
    <source>
        <tissue evidence="1">Leaf</tissue>
    </source>
</reference>
<proteinExistence type="predicted"/>
<dbReference type="Proteomes" id="UP000634136">
    <property type="component" value="Unassembled WGS sequence"/>
</dbReference>
<evidence type="ECO:0000313" key="1">
    <source>
        <dbReference type="EMBL" id="KAF7835486.1"/>
    </source>
</evidence>
<dbReference type="EMBL" id="JAAIUW010000004">
    <property type="protein sequence ID" value="KAF7835486.1"/>
    <property type="molecule type" value="Genomic_DNA"/>
</dbReference>
<gene>
    <name evidence="1" type="ORF">G2W53_010345</name>
</gene>
<comment type="caution">
    <text evidence="1">The sequence shown here is derived from an EMBL/GenBank/DDBJ whole genome shotgun (WGS) entry which is preliminary data.</text>
</comment>
<accession>A0A835CB88</accession>
<keyword evidence="2" id="KW-1185">Reference proteome</keyword>
<organism evidence="1 2">
    <name type="scientific">Senna tora</name>
    <dbReference type="NCBI Taxonomy" id="362788"/>
    <lineage>
        <taxon>Eukaryota</taxon>
        <taxon>Viridiplantae</taxon>
        <taxon>Streptophyta</taxon>
        <taxon>Embryophyta</taxon>
        <taxon>Tracheophyta</taxon>
        <taxon>Spermatophyta</taxon>
        <taxon>Magnoliopsida</taxon>
        <taxon>eudicotyledons</taxon>
        <taxon>Gunneridae</taxon>
        <taxon>Pentapetalae</taxon>
        <taxon>rosids</taxon>
        <taxon>fabids</taxon>
        <taxon>Fabales</taxon>
        <taxon>Fabaceae</taxon>
        <taxon>Caesalpinioideae</taxon>
        <taxon>Cassia clade</taxon>
        <taxon>Senna</taxon>
    </lineage>
</organism>
<protein>
    <submittedName>
        <fullName evidence="1">Uncharacterized protein</fullName>
    </submittedName>
</protein>